<dbReference type="Pfam" id="PF15766">
    <property type="entry name" value="DUF4695"/>
    <property type="match status" value="1"/>
</dbReference>
<feature type="compositionally biased region" description="Basic and acidic residues" evidence="1">
    <location>
        <begin position="251"/>
        <end position="261"/>
    </location>
</feature>
<feature type="compositionally biased region" description="Basic residues" evidence="1">
    <location>
        <begin position="238"/>
        <end position="250"/>
    </location>
</feature>
<feature type="compositionally biased region" description="Basic residues" evidence="1">
    <location>
        <begin position="38"/>
        <end position="49"/>
    </location>
</feature>
<evidence type="ECO:0000256" key="1">
    <source>
        <dbReference type="SAM" id="MobiDB-lite"/>
    </source>
</evidence>
<feature type="region of interest" description="Disordered" evidence="1">
    <location>
        <begin position="120"/>
        <end position="261"/>
    </location>
</feature>
<feature type="region of interest" description="Disordered" evidence="1">
    <location>
        <begin position="29"/>
        <end position="91"/>
    </location>
</feature>
<dbReference type="EMBL" id="JBAMIC010000004">
    <property type="protein sequence ID" value="KAK7107338.1"/>
    <property type="molecule type" value="Genomic_DNA"/>
</dbReference>
<feature type="compositionally biased region" description="Low complexity" evidence="1">
    <location>
        <begin position="161"/>
        <end position="177"/>
    </location>
</feature>
<keyword evidence="3" id="KW-1185">Reference proteome</keyword>
<dbReference type="InterPro" id="IPR031521">
    <property type="entry name" value="DUF4695"/>
</dbReference>
<gene>
    <name evidence="2" type="ORF">V1264_015281</name>
</gene>
<name>A0AAN9BLC8_9CAEN</name>
<dbReference type="AlphaFoldDB" id="A0AAN9BLC8"/>
<feature type="compositionally biased region" description="Gly residues" evidence="1">
    <location>
        <begin position="81"/>
        <end position="91"/>
    </location>
</feature>
<proteinExistence type="predicted"/>
<organism evidence="2 3">
    <name type="scientific">Littorina saxatilis</name>
    <dbReference type="NCBI Taxonomy" id="31220"/>
    <lineage>
        <taxon>Eukaryota</taxon>
        <taxon>Metazoa</taxon>
        <taxon>Spiralia</taxon>
        <taxon>Lophotrochozoa</taxon>
        <taxon>Mollusca</taxon>
        <taxon>Gastropoda</taxon>
        <taxon>Caenogastropoda</taxon>
        <taxon>Littorinimorpha</taxon>
        <taxon>Littorinoidea</taxon>
        <taxon>Littorinidae</taxon>
        <taxon>Littorina</taxon>
    </lineage>
</organism>
<reference evidence="2 3" key="1">
    <citation type="submission" date="2024-02" db="EMBL/GenBank/DDBJ databases">
        <title>Chromosome-scale genome assembly of the rough periwinkle Littorina saxatilis.</title>
        <authorList>
            <person name="De Jode A."/>
            <person name="Faria R."/>
            <person name="Formenti G."/>
            <person name="Sims Y."/>
            <person name="Smith T.P."/>
            <person name="Tracey A."/>
            <person name="Wood J.M.D."/>
            <person name="Zagrodzka Z.B."/>
            <person name="Johannesson K."/>
            <person name="Butlin R.K."/>
            <person name="Leder E.H."/>
        </authorList>
    </citation>
    <scope>NUCLEOTIDE SEQUENCE [LARGE SCALE GENOMIC DNA]</scope>
    <source>
        <strain evidence="2">Snail1</strain>
        <tissue evidence="2">Muscle</tissue>
    </source>
</reference>
<accession>A0AAN9BLC8</accession>
<evidence type="ECO:0000313" key="2">
    <source>
        <dbReference type="EMBL" id="KAK7107338.1"/>
    </source>
</evidence>
<dbReference type="Proteomes" id="UP001374579">
    <property type="component" value="Unassembled WGS sequence"/>
</dbReference>
<feature type="compositionally biased region" description="Polar residues" evidence="1">
    <location>
        <begin position="146"/>
        <end position="160"/>
    </location>
</feature>
<sequence length="261" mass="28072">MSSPSKHHDPLFHYETHFPERLSRLHMGTEFAPQGSFKRSRKTRQRTGVRYKTQPVTFDEIKEVDEEAAPSSAEVKKEKGSGGSVDGSGKGLGLMGQFQAFSRSTDGLLPKIPEHVMRHPLTAPPRRHHFERPPSIPSIPEKVESAQRSPGVTPTPSSPDANPFFPANTPTPTTTTTSLKGEDRLQQAAQDGVDSSLRPVQNTLTVQGVGALGGGGGEGGGGEESTPKPVPSPNIGPRRQKVTAKAKKRQKAAEDFTGKDT</sequence>
<feature type="compositionally biased region" description="Gly residues" evidence="1">
    <location>
        <begin position="210"/>
        <end position="223"/>
    </location>
</feature>
<comment type="caution">
    <text evidence="2">The sequence shown here is derived from an EMBL/GenBank/DDBJ whole genome shotgun (WGS) entry which is preliminary data.</text>
</comment>
<evidence type="ECO:0000313" key="3">
    <source>
        <dbReference type="Proteomes" id="UP001374579"/>
    </source>
</evidence>
<protein>
    <submittedName>
        <fullName evidence="2">Uncharacterized protein</fullName>
    </submittedName>
</protein>